<name>A0A9P7Z366_9HELO</name>
<sequence>MRSYLTQKVFRRLITNQPLRFRCPQNFYAYRPHNEFLSWKRTLFGISFKQPREPREAQLAPGLKLMNDLIQAENTQTRPPPIQDVVKAWKKFFKYKTQRKETVNTFEASYMLRAFRHIQNAIANGLLPESEGPTVDDKFVALQRLTKVPSEKHNKHNELAKELYNTCNKEFVGKLIVKARHALLCYIRIIAASGEPAHARDCVETYFLGSEPLVEIDGTHQLHFWRAVMTGFADEGNEVELLKIADTLDSLGLSNKVGSILLRFYAGKGDSAGVRKYYEELKTGNTPLSAKTLFAILDYSTSCNDMEWCKSVFKDVLNSTPSKAQWDIILQWAAGSMGKGVEEVERMMAVMERDPNIRADISTINGLVTLGMRRNDSYLAERFVTLGIKHGICPDATTYALQIEYRIMAGDFTGAQSAYKALQSEEVAADEDLPAVNKYIRALCNVKVPDFDLISDIITDLDERKASFEADTVSDLSSLYLARDEADLTLDLLKTQAFHYSIDERINICDNLLKYVFDPEIDIMKAWEAYNIIVVQVFSETCLEKRTEIMQHFFKRRRSDMALHVFGHMRSDVRPTYRPVISTYIECFEGLGICADRESLDIVYNMFKMDSSVEPNTAVHNALIYAYTECEHSDKAVRFWDDITNSVEGPSYRSLELVFRACQRKPFGDQKAKSIWAQIRRMEIEITREVFVAYVGALAGQGRLEDAKALVESGEKDLGLKPDWQTIGHFYNAIGGQNRKDFVEKWAKELYPDVWTELAAFGQKKMKEGHRLFQLPGVELRDHPDEEEEYDD</sequence>
<gene>
    <name evidence="1" type="ORF">BJ878DRAFT_504756</name>
</gene>
<dbReference type="PANTHER" id="PTHR47939">
    <property type="entry name" value="MEMBRANE-ASSOCIATED SALT-INDUCIBLE PROTEIN-LIKE"/>
    <property type="match status" value="1"/>
</dbReference>
<dbReference type="PANTHER" id="PTHR47939:SF1">
    <property type="entry name" value="OS04G0684500 PROTEIN"/>
    <property type="match status" value="1"/>
</dbReference>
<dbReference type="EMBL" id="MU253886">
    <property type="protein sequence ID" value="KAG9244759.1"/>
    <property type="molecule type" value="Genomic_DNA"/>
</dbReference>
<dbReference type="Gene3D" id="1.25.40.10">
    <property type="entry name" value="Tetratricopeptide repeat domain"/>
    <property type="match status" value="2"/>
</dbReference>
<comment type="caution">
    <text evidence="1">The sequence shown here is derived from an EMBL/GenBank/DDBJ whole genome shotgun (WGS) entry which is preliminary data.</text>
</comment>
<dbReference type="AlphaFoldDB" id="A0A9P7Z366"/>
<keyword evidence="2" id="KW-1185">Reference proteome</keyword>
<protein>
    <submittedName>
        <fullName evidence="1">Uncharacterized protein</fullName>
    </submittedName>
</protein>
<dbReference type="InterPro" id="IPR050667">
    <property type="entry name" value="PPR-containing_protein"/>
</dbReference>
<accession>A0A9P7Z366</accession>
<evidence type="ECO:0000313" key="1">
    <source>
        <dbReference type="EMBL" id="KAG9244759.1"/>
    </source>
</evidence>
<evidence type="ECO:0000313" key="2">
    <source>
        <dbReference type="Proteomes" id="UP000887226"/>
    </source>
</evidence>
<organism evidence="1 2">
    <name type="scientific">Calycina marina</name>
    <dbReference type="NCBI Taxonomy" id="1763456"/>
    <lineage>
        <taxon>Eukaryota</taxon>
        <taxon>Fungi</taxon>
        <taxon>Dikarya</taxon>
        <taxon>Ascomycota</taxon>
        <taxon>Pezizomycotina</taxon>
        <taxon>Leotiomycetes</taxon>
        <taxon>Helotiales</taxon>
        <taxon>Pezizellaceae</taxon>
        <taxon>Calycina</taxon>
    </lineage>
</organism>
<proteinExistence type="predicted"/>
<reference evidence="1" key="1">
    <citation type="journal article" date="2021" name="IMA Fungus">
        <title>Genomic characterization of three marine fungi, including Emericellopsis atlantica sp. nov. with signatures of a generalist lifestyle and marine biomass degradation.</title>
        <authorList>
            <person name="Hagestad O.C."/>
            <person name="Hou L."/>
            <person name="Andersen J.H."/>
            <person name="Hansen E.H."/>
            <person name="Altermark B."/>
            <person name="Li C."/>
            <person name="Kuhnert E."/>
            <person name="Cox R.J."/>
            <person name="Crous P.W."/>
            <person name="Spatafora J.W."/>
            <person name="Lail K."/>
            <person name="Amirebrahimi M."/>
            <person name="Lipzen A."/>
            <person name="Pangilinan J."/>
            <person name="Andreopoulos W."/>
            <person name="Hayes R.D."/>
            <person name="Ng V."/>
            <person name="Grigoriev I.V."/>
            <person name="Jackson S.A."/>
            <person name="Sutton T.D.S."/>
            <person name="Dobson A.D.W."/>
            <person name="Rama T."/>
        </authorList>
    </citation>
    <scope>NUCLEOTIDE SEQUENCE</scope>
    <source>
        <strain evidence="1">TRa3180A</strain>
    </source>
</reference>
<dbReference type="OrthoDB" id="185373at2759"/>
<dbReference type="InterPro" id="IPR011990">
    <property type="entry name" value="TPR-like_helical_dom_sf"/>
</dbReference>
<dbReference type="Proteomes" id="UP000887226">
    <property type="component" value="Unassembled WGS sequence"/>
</dbReference>